<feature type="transmembrane region" description="Helical" evidence="14">
    <location>
        <begin position="6"/>
        <end position="23"/>
    </location>
</feature>
<evidence type="ECO:0000256" key="4">
    <source>
        <dbReference type="ARBA" id="ARBA00016084"/>
    </source>
</evidence>
<evidence type="ECO:0000256" key="14">
    <source>
        <dbReference type="SAM" id="Phobius"/>
    </source>
</evidence>
<evidence type="ECO:0000256" key="1">
    <source>
        <dbReference type="ARBA" id="ARBA00004651"/>
    </source>
</evidence>
<organism evidence="15 16">
    <name type="scientific">Bradyrhizobium japonicum</name>
    <dbReference type="NCBI Taxonomy" id="375"/>
    <lineage>
        <taxon>Bacteria</taxon>
        <taxon>Pseudomonadati</taxon>
        <taxon>Pseudomonadota</taxon>
        <taxon>Alphaproteobacteria</taxon>
        <taxon>Hyphomicrobiales</taxon>
        <taxon>Nitrobacteraceae</taxon>
        <taxon>Bradyrhizobium</taxon>
    </lineage>
</organism>
<reference evidence="15 16" key="1">
    <citation type="submission" date="2014-09" db="EMBL/GenBank/DDBJ databases">
        <title>Draft genome of Bradyrhizobium japonicum Is-34.</title>
        <authorList>
            <person name="Tsurumaru H."/>
            <person name="Yamakawa T."/>
            <person name="Hashimoto S."/>
            <person name="Okizaki K."/>
            <person name="Kanesaki Y."/>
            <person name="Yoshikawa H."/>
            <person name="Yajima S."/>
        </authorList>
    </citation>
    <scope>NUCLEOTIDE SEQUENCE [LARGE SCALE GENOMIC DNA]</scope>
    <source>
        <strain evidence="15 16">Is-34</strain>
    </source>
</reference>
<keyword evidence="5 13" id="KW-1003">Cell membrane</keyword>
<accession>A0A0A3YKB4</accession>
<feature type="transmembrane region" description="Helical" evidence="14">
    <location>
        <begin position="28"/>
        <end position="45"/>
    </location>
</feature>
<feature type="transmembrane region" description="Helical" evidence="14">
    <location>
        <begin position="114"/>
        <end position="136"/>
    </location>
</feature>
<dbReference type="InterPro" id="IPR004299">
    <property type="entry name" value="MBOAT_fam"/>
</dbReference>
<evidence type="ECO:0000256" key="2">
    <source>
        <dbReference type="ARBA" id="ARBA00005182"/>
    </source>
</evidence>
<dbReference type="PIRSF" id="PIRSF016636">
    <property type="entry name" value="AlgI_DltB"/>
    <property type="match status" value="1"/>
</dbReference>
<evidence type="ECO:0000256" key="7">
    <source>
        <dbReference type="ARBA" id="ARBA00022692"/>
    </source>
</evidence>
<feature type="transmembrane region" description="Helical" evidence="14">
    <location>
        <begin position="81"/>
        <end position="102"/>
    </location>
</feature>
<keyword evidence="8" id="KW-0016">Alginate biosynthesis</keyword>
<evidence type="ECO:0000256" key="13">
    <source>
        <dbReference type="PIRNR" id="PIRNR016636"/>
    </source>
</evidence>
<dbReference type="Pfam" id="PF03062">
    <property type="entry name" value="MBOAT"/>
    <property type="match status" value="1"/>
</dbReference>
<dbReference type="EMBL" id="JRPN01000035">
    <property type="protein sequence ID" value="KGT74143.1"/>
    <property type="molecule type" value="Genomic_DNA"/>
</dbReference>
<comment type="pathway">
    <text evidence="2">Glycan biosynthesis; alginate biosynthesis.</text>
</comment>
<keyword evidence="6 13" id="KW-0808">Transferase</keyword>
<comment type="subcellular location">
    <subcellularLocation>
        <location evidence="1">Cell membrane</location>
        <topology evidence="1">Multi-pass membrane protein</topology>
    </subcellularLocation>
</comment>
<dbReference type="GO" id="GO:0016746">
    <property type="term" value="F:acyltransferase activity"/>
    <property type="evidence" value="ECO:0007669"/>
    <property type="project" value="UniProtKB-KW"/>
</dbReference>
<dbReference type="STRING" id="375.BKD09_RS01705"/>
<feature type="transmembrane region" description="Helical" evidence="14">
    <location>
        <begin position="360"/>
        <end position="379"/>
    </location>
</feature>
<dbReference type="GO" id="GO:0042121">
    <property type="term" value="P:alginic acid biosynthetic process"/>
    <property type="evidence" value="ECO:0007669"/>
    <property type="project" value="UniProtKB-KW"/>
</dbReference>
<dbReference type="PANTHER" id="PTHR13285:SF23">
    <property type="entry name" value="TEICHOIC ACID D-ALANYLTRANSFERASE"/>
    <property type="match status" value="1"/>
</dbReference>
<keyword evidence="11 13" id="KW-0012">Acyltransferase</keyword>
<dbReference type="InterPro" id="IPR051085">
    <property type="entry name" value="MB_O-acyltransferase"/>
</dbReference>
<evidence type="ECO:0000256" key="3">
    <source>
        <dbReference type="ARBA" id="ARBA00010323"/>
    </source>
</evidence>
<evidence type="ECO:0000256" key="9">
    <source>
        <dbReference type="ARBA" id="ARBA00022989"/>
    </source>
</evidence>
<evidence type="ECO:0000313" key="15">
    <source>
        <dbReference type="EMBL" id="KGT74143.1"/>
    </source>
</evidence>
<keyword evidence="10 13" id="KW-0472">Membrane</keyword>
<dbReference type="AlphaFoldDB" id="A0A0A3YKB4"/>
<keyword evidence="9 14" id="KW-1133">Transmembrane helix</keyword>
<dbReference type="InterPro" id="IPR024194">
    <property type="entry name" value="Ac/AlaTfrase_AlgI/DltB"/>
</dbReference>
<evidence type="ECO:0000256" key="6">
    <source>
        <dbReference type="ARBA" id="ARBA00022679"/>
    </source>
</evidence>
<feature type="transmembrane region" description="Helical" evidence="14">
    <location>
        <begin position="451"/>
        <end position="469"/>
    </location>
</feature>
<feature type="transmembrane region" description="Helical" evidence="14">
    <location>
        <begin position="51"/>
        <end position="69"/>
    </location>
</feature>
<dbReference type="InterPro" id="IPR028362">
    <property type="entry name" value="AlgI"/>
</dbReference>
<dbReference type="PIRSF" id="PIRSF500217">
    <property type="entry name" value="AlgI"/>
    <property type="match status" value="1"/>
</dbReference>
<name>A0A0A3YKB4_BRAJP</name>
<feature type="transmembrane region" description="Helical" evidence="14">
    <location>
        <begin position="305"/>
        <end position="322"/>
    </location>
</feature>
<proteinExistence type="inferred from homology"/>
<dbReference type="RefSeq" id="WP_041960001.1">
    <property type="nucleotide sequence ID" value="NZ_JRPN01000035.1"/>
</dbReference>
<sequence>MLFNSYPFILLFLPAVLAGYFWLGRRSNLAPGIWLALASLAFYAIGSWQFLALLLTSIAFNYGVGYLLIAAELAPTQRKAALALGVVGDLLVLGIFKYAGFVAENINALAGTDVAVHILLPVGISFYTFTQIAFLVDAYRGQVARYALPHYALFVTYFPHLIAEPILHHKDMIPQFERKETKHPDAHLILCGIVIFAIGLFKKTCLADGIQPLVALAFEARSPSFDQAWCGALAYTFQLYFDFSGYSDMAIGISLMFGIFLPVNFNSPYKAASIVEFWRHWHMTLSQFLRDYLYISLGGNRRGRVLRYVNLMITMLLGGLWHGAAWTFVAWGALHGAYLCVNHAFNALVPNVPTLLVRPVRVVGAVLTFLAVVLAWVFFRAESVTWALRVLRAMADPSNIVLGREEIAALVLVSIYAALVWLAPNTQAIMGYDHDNRRVGEALPAGRMRPLFLYGASLVLALGILGIRSHSEFIYFRF</sequence>
<evidence type="ECO:0000256" key="5">
    <source>
        <dbReference type="ARBA" id="ARBA00022475"/>
    </source>
</evidence>
<evidence type="ECO:0000256" key="10">
    <source>
        <dbReference type="ARBA" id="ARBA00023136"/>
    </source>
</evidence>
<evidence type="ECO:0000256" key="12">
    <source>
        <dbReference type="ARBA" id="ARBA00031030"/>
    </source>
</evidence>
<dbReference type="PANTHER" id="PTHR13285">
    <property type="entry name" value="ACYLTRANSFERASE"/>
    <property type="match status" value="1"/>
</dbReference>
<comment type="similarity">
    <text evidence="3 13">Belongs to the membrane-bound acyltransferase family.</text>
</comment>
<keyword evidence="7 14" id="KW-0812">Transmembrane</keyword>
<feature type="transmembrane region" description="Helical" evidence="14">
    <location>
        <begin position="407"/>
        <end position="430"/>
    </location>
</feature>
<evidence type="ECO:0000313" key="16">
    <source>
        <dbReference type="Proteomes" id="UP000030377"/>
    </source>
</evidence>
<gene>
    <name evidence="15" type="ORF">MA20_39225</name>
</gene>
<feature type="transmembrane region" description="Helical" evidence="14">
    <location>
        <begin position="186"/>
        <end position="201"/>
    </location>
</feature>
<evidence type="ECO:0000256" key="11">
    <source>
        <dbReference type="ARBA" id="ARBA00023315"/>
    </source>
</evidence>
<dbReference type="GO" id="GO:0005886">
    <property type="term" value="C:plasma membrane"/>
    <property type="evidence" value="ECO:0007669"/>
    <property type="project" value="UniProtKB-SubCell"/>
</dbReference>
<comment type="caution">
    <text evidence="15">The sequence shown here is derived from an EMBL/GenBank/DDBJ whole genome shotgun (WGS) entry which is preliminary data.</text>
</comment>
<feature type="transmembrane region" description="Helical" evidence="14">
    <location>
        <begin position="148"/>
        <end position="166"/>
    </location>
</feature>
<protein>
    <recommendedName>
        <fullName evidence="4">Probable alginate O-acetylase AlgI</fullName>
    </recommendedName>
    <alternativeName>
        <fullName evidence="12">Alginate biosynthesis protein AlgI</fullName>
    </alternativeName>
</protein>
<dbReference type="Proteomes" id="UP000030377">
    <property type="component" value="Unassembled WGS sequence"/>
</dbReference>
<evidence type="ECO:0000256" key="8">
    <source>
        <dbReference type="ARBA" id="ARBA00022841"/>
    </source>
</evidence>